<keyword evidence="2" id="KW-1185">Reference proteome</keyword>
<protein>
    <recommendedName>
        <fullName evidence="3">Phosphoesterase</fullName>
    </recommendedName>
</protein>
<evidence type="ECO:0000313" key="2">
    <source>
        <dbReference type="Proteomes" id="UP000475117"/>
    </source>
</evidence>
<evidence type="ECO:0008006" key="3">
    <source>
        <dbReference type="Google" id="ProtNLM"/>
    </source>
</evidence>
<dbReference type="SUPFAM" id="SSF55811">
    <property type="entry name" value="Nudix"/>
    <property type="match status" value="1"/>
</dbReference>
<dbReference type="KEGG" id="soa:G3M56_009705"/>
<reference evidence="1 2" key="1">
    <citation type="submission" date="2020-12" db="EMBL/GenBank/DDBJ databases">
        <title>Sulforoseuscoccus oceanibium gen. nov., sp. nov., a representative of the phylum Verrucomicrobia with special cytoplasmic membrane, and proposal of Sulforoseuscoccusaceae fam. nov.</title>
        <authorList>
            <person name="Xi F."/>
        </authorList>
    </citation>
    <scope>NUCLEOTIDE SEQUENCE [LARGE SCALE GENOMIC DNA]</scope>
    <source>
        <strain evidence="1 2">T37</strain>
    </source>
</reference>
<name>A0A6B3L9K5_9BACT</name>
<sequence>MSKSSRYGGEKVLVVKRALFDELGAFNGFEPDSGRYFHTLLSAENNFFLDRDDAEEDPSHKQLIPYCIFTHKGKILHYTRGGSGGEARLHAKGSIGVGGHVNLSDVDAEDGHLGEATYNAGVDREIREELAFDGDFTHKVIGLINDDTNDVGKVHLGIVHLVEFTADSPNVKANEDSIANLAFHDPADLAGDDFPLETWSQLCIEARDQWLAN</sequence>
<dbReference type="InterPro" id="IPR015797">
    <property type="entry name" value="NUDIX_hydrolase-like_dom_sf"/>
</dbReference>
<dbReference type="Gene3D" id="3.90.79.10">
    <property type="entry name" value="Nucleoside Triphosphate Pyrophosphohydrolase"/>
    <property type="match status" value="1"/>
</dbReference>
<organism evidence="1 2">
    <name type="scientific">Sulfuriroseicoccus oceanibius</name>
    <dbReference type="NCBI Taxonomy" id="2707525"/>
    <lineage>
        <taxon>Bacteria</taxon>
        <taxon>Pseudomonadati</taxon>
        <taxon>Verrucomicrobiota</taxon>
        <taxon>Verrucomicrobiia</taxon>
        <taxon>Verrucomicrobiales</taxon>
        <taxon>Verrucomicrobiaceae</taxon>
        <taxon>Sulfuriroseicoccus</taxon>
    </lineage>
</organism>
<proteinExistence type="predicted"/>
<gene>
    <name evidence="1" type="ORF">G3M56_009705</name>
</gene>
<dbReference type="Proteomes" id="UP000475117">
    <property type="component" value="Chromosome"/>
</dbReference>
<accession>A0A6B3L9K5</accession>
<dbReference type="RefSeq" id="WP_164362480.1">
    <property type="nucleotide sequence ID" value="NZ_CP066776.1"/>
</dbReference>
<dbReference type="EMBL" id="CP066776">
    <property type="protein sequence ID" value="QQL44169.1"/>
    <property type="molecule type" value="Genomic_DNA"/>
</dbReference>
<dbReference type="AlphaFoldDB" id="A0A6B3L9K5"/>
<evidence type="ECO:0000313" key="1">
    <source>
        <dbReference type="EMBL" id="QQL44169.1"/>
    </source>
</evidence>